<keyword evidence="5" id="KW-1185">Reference proteome</keyword>
<dbReference type="PANTHER" id="PTHR43308">
    <property type="entry name" value="OUTER MEMBRANE PROTEIN ALPHA-RELATED"/>
    <property type="match status" value="1"/>
</dbReference>
<evidence type="ECO:0000259" key="3">
    <source>
        <dbReference type="PROSITE" id="PS51272"/>
    </source>
</evidence>
<evidence type="ECO:0000313" key="5">
    <source>
        <dbReference type="Proteomes" id="UP000647416"/>
    </source>
</evidence>
<evidence type="ECO:0000256" key="2">
    <source>
        <dbReference type="SAM" id="SignalP"/>
    </source>
</evidence>
<feature type="chain" id="PRO_5037504127" evidence="2">
    <location>
        <begin position="27"/>
        <end position="614"/>
    </location>
</feature>
<reference evidence="4" key="1">
    <citation type="submission" date="2020-08" db="EMBL/GenBank/DDBJ databases">
        <title>Genome public.</title>
        <authorList>
            <person name="Liu C."/>
            <person name="Sun Q."/>
        </authorList>
    </citation>
    <scope>NUCLEOTIDE SEQUENCE</scope>
    <source>
        <strain evidence="4">NSJ-50</strain>
    </source>
</reference>
<accession>A0A926IRN5</accession>
<dbReference type="Pfam" id="PF00395">
    <property type="entry name" value="SLH"/>
    <property type="match status" value="2"/>
</dbReference>
<evidence type="ECO:0000256" key="1">
    <source>
        <dbReference type="ARBA" id="ARBA00022737"/>
    </source>
</evidence>
<feature type="domain" description="SLH" evidence="3">
    <location>
        <begin position="167"/>
        <end position="230"/>
    </location>
</feature>
<dbReference type="InterPro" id="IPR001119">
    <property type="entry name" value="SLH_dom"/>
</dbReference>
<dbReference type="PANTHER" id="PTHR43308:SF5">
    <property type="entry name" value="S-LAYER PROTEIN _ PEPTIDOGLYCAN ENDO-BETA-N-ACETYLGLUCOSAMINIDASE"/>
    <property type="match status" value="1"/>
</dbReference>
<dbReference type="AlphaFoldDB" id="A0A926IRN5"/>
<dbReference type="RefSeq" id="WP_262431227.1">
    <property type="nucleotide sequence ID" value="NZ_JACRTE010000001.1"/>
</dbReference>
<keyword evidence="2" id="KW-0732">Signal</keyword>
<dbReference type="Proteomes" id="UP000647416">
    <property type="component" value="Unassembled WGS sequence"/>
</dbReference>
<gene>
    <name evidence="4" type="ORF">H8706_01570</name>
</gene>
<sequence>MKLKKVISLAAAAAICSTMAYTTAFAAKFADVTDANYGWAVEAVDSMAADKIILGYEDGTFRPANTVTKLESLVLAARILGVNDSENKELIDVFTEKYGADIEKYDIAYGSNELAYLLGKNIISTSELADYIGSTNASQGLKRYELAVLLTKAMGAEETVKKNLASVLSYSDESSIPSFAKKYVEYVTEQGLMQGMSATEFSPNTEVTRAQMAVVLYKLKNNAGFEKFSAIVTNVDSLLGVIKLKGKDDEPYGYTVKDDVALRFEGEKITLDDVSIGYECVITTKKASLFSIDFITPDVEESFRGSISSIKNNSKTGTSTIKFNKFLDSGDKEVVEYTTAENVNVTYEGEKSTVTALKSGDYAEVTLKKGKITLIAAKPKTETVKGTVKEIYTSDLGVYVKLTDVDDKEVSYIAGSDITVNKNGTASAALSEVRTGDSVSMTLEYGFITKIIATSKTSNTNGFIEEINISASPSVKIKLNGESKTYPLSSDVVITVNGTSGTIYDLRLSTTAKITLESDTIVKIDTSPIETITQITGTVDLVNASYGLVQMTYYDAVTAQNITQSVFVGKATKIINNSTGKEATLKTITSGMSVTAIGSVKSGVFEATTIIVLG</sequence>
<comment type="caution">
    <text evidence="4">The sequence shown here is derived from an EMBL/GenBank/DDBJ whole genome shotgun (WGS) entry which is preliminary data.</text>
</comment>
<dbReference type="PROSITE" id="PS51272">
    <property type="entry name" value="SLH"/>
    <property type="match status" value="2"/>
</dbReference>
<keyword evidence="1" id="KW-0677">Repeat</keyword>
<dbReference type="InterPro" id="IPR051465">
    <property type="entry name" value="Cell_Envelope_Struct_Comp"/>
</dbReference>
<organism evidence="4 5">
    <name type="scientific">Qingrenia yutianensis</name>
    <dbReference type="NCBI Taxonomy" id="2763676"/>
    <lineage>
        <taxon>Bacteria</taxon>
        <taxon>Bacillati</taxon>
        <taxon>Bacillota</taxon>
        <taxon>Clostridia</taxon>
        <taxon>Eubacteriales</taxon>
        <taxon>Oscillospiraceae</taxon>
        <taxon>Qingrenia</taxon>
    </lineage>
</organism>
<feature type="domain" description="SLH" evidence="3">
    <location>
        <begin position="26"/>
        <end position="90"/>
    </location>
</feature>
<proteinExistence type="predicted"/>
<evidence type="ECO:0000313" key="4">
    <source>
        <dbReference type="EMBL" id="MBC8595559.1"/>
    </source>
</evidence>
<dbReference type="EMBL" id="JACRTE010000001">
    <property type="protein sequence ID" value="MBC8595559.1"/>
    <property type="molecule type" value="Genomic_DNA"/>
</dbReference>
<protein>
    <submittedName>
        <fullName evidence="4">S-layer homology domain-containing protein</fullName>
    </submittedName>
</protein>
<feature type="signal peptide" evidence="2">
    <location>
        <begin position="1"/>
        <end position="26"/>
    </location>
</feature>
<name>A0A926IRN5_9FIRM</name>